<keyword evidence="2" id="KW-0472">Membrane</keyword>
<proteinExistence type="predicted"/>
<dbReference type="AlphaFoldDB" id="A0A5N5T7A0"/>
<evidence type="ECO:0000313" key="3">
    <source>
        <dbReference type="EMBL" id="KAB7500890.1"/>
    </source>
</evidence>
<gene>
    <name evidence="3" type="ORF">Anas_06453</name>
</gene>
<reference evidence="3 4" key="1">
    <citation type="journal article" date="2019" name="PLoS Biol.">
        <title>Sex chromosomes control vertical transmission of feminizing Wolbachia symbionts in an isopod.</title>
        <authorList>
            <person name="Becking T."/>
            <person name="Chebbi M.A."/>
            <person name="Giraud I."/>
            <person name="Moumen B."/>
            <person name="Laverre T."/>
            <person name="Caubet Y."/>
            <person name="Peccoud J."/>
            <person name="Gilbert C."/>
            <person name="Cordaux R."/>
        </authorList>
    </citation>
    <scope>NUCLEOTIDE SEQUENCE [LARGE SCALE GENOMIC DNA]</scope>
    <source>
        <strain evidence="3">ANa2</strain>
        <tissue evidence="3">Whole body excluding digestive tract and cuticle</tissue>
    </source>
</reference>
<accession>A0A5N5T7A0</accession>
<feature type="compositionally biased region" description="Polar residues" evidence="1">
    <location>
        <begin position="145"/>
        <end position="160"/>
    </location>
</feature>
<feature type="region of interest" description="Disordered" evidence="1">
    <location>
        <begin position="293"/>
        <end position="336"/>
    </location>
</feature>
<feature type="region of interest" description="Disordered" evidence="1">
    <location>
        <begin position="145"/>
        <end position="167"/>
    </location>
</feature>
<dbReference type="OrthoDB" id="8192800at2759"/>
<comment type="caution">
    <text evidence="3">The sequence shown here is derived from an EMBL/GenBank/DDBJ whole genome shotgun (WGS) entry which is preliminary data.</text>
</comment>
<feature type="region of interest" description="Disordered" evidence="1">
    <location>
        <begin position="444"/>
        <end position="473"/>
    </location>
</feature>
<name>A0A5N5T7A0_9CRUS</name>
<protein>
    <submittedName>
        <fullName evidence="3">Uncharacterized protein</fullName>
    </submittedName>
</protein>
<organism evidence="3 4">
    <name type="scientific">Armadillidium nasatum</name>
    <dbReference type="NCBI Taxonomy" id="96803"/>
    <lineage>
        <taxon>Eukaryota</taxon>
        <taxon>Metazoa</taxon>
        <taxon>Ecdysozoa</taxon>
        <taxon>Arthropoda</taxon>
        <taxon>Crustacea</taxon>
        <taxon>Multicrustacea</taxon>
        <taxon>Malacostraca</taxon>
        <taxon>Eumalacostraca</taxon>
        <taxon>Peracarida</taxon>
        <taxon>Isopoda</taxon>
        <taxon>Oniscidea</taxon>
        <taxon>Crinocheta</taxon>
        <taxon>Armadillidiidae</taxon>
        <taxon>Armadillidium</taxon>
    </lineage>
</organism>
<evidence type="ECO:0000256" key="1">
    <source>
        <dbReference type="SAM" id="MobiDB-lite"/>
    </source>
</evidence>
<feature type="compositionally biased region" description="Low complexity" evidence="1">
    <location>
        <begin position="316"/>
        <end position="329"/>
    </location>
</feature>
<dbReference type="Proteomes" id="UP000326759">
    <property type="component" value="Unassembled WGS sequence"/>
</dbReference>
<feature type="region of interest" description="Disordered" evidence="1">
    <location>
        <begin position="390"/>
        <end position="412"/>
    </location>
</feature>
<evidence type="ECO:0000313" key="4">
    <source>
        <dbReference type="Proteomes" id="UP000326759"/>
    </source>
</evidence>
<sequence length="670" mass="74807">MLCINARESERSIVNFKLLILQQSLKEKFEKTKVILKIFAKNSVLVFLTLFSVVICSPVSHSTQPSEVQINENQPITKSVTGDNNVEALSSSSVIHNKQEREIPPVTTPVDFRRRYDYFFSDIQKARKKENRISDSNLNNFATAEKSQNRTISKSNFTKDTLSEDDSVRISESNVDEKVANVDNNKGKLKIIAINNTYTLVHEKFDNNEKEVLLKTDETDPKYSVKMNIDKILSTEEEINKDLMNNNNNNNTDDFRDKPVALEDKRVLSATELLPIVSNKFLNKTLQKSFSLEDDSKAENGQEENSNTNEKDFNEPNENSKTNSTNNSNIQTREVDNDSFFILVDSEPSSRKVKKDNIEPSKTDENGYRIDVITSSSEVTYKQFDPLKNTSLDSQHVGNNSPLENTGSGNIDRQNAINIKQVQGSASENSSSHVSNVAKKLNVSTSNTMERSSENTNLTKGQAVTSLPSQTSVVEPIRTNSNSSLPEVTLPSSHHHTKLDHAALEKIHSLASPVATDSVGRSPLAMFPEDTFPSSSSFEELHTPSVQQERLSIHVSERVSSSISVGYVIAIVSAILISMVIIGGAVAYFLYRRLEGFRPKILSSDRSCANSDSGGYLDDQCRVAYVNSQIDLPKNTPEDLVSLDNDSFLNSLESMTIQNLWTDTIRHTKL</sequence>
<keyword evidence="2" id="KW-0812">Transmembrane</keyword>
<keyword evidence="2" id="KW-1133">Transmembrane helix</keyword>
<feature type="transmembrane region" description="Helical" evidence="2">
    <location>
        <begin position="565"/>
        <end position="591"/>
    </location>
</feature>
<keyword evidence="4" id="KW-1185">Reference proteome</keyword>
<evidence type="ECO:0000256" key="2">
    <source>
        <dbReference type="SAM" id="Phobius"/>
    </source>
</evidence>
<dbReference type="EMBL" id="SEYY01012306">
    <property type="protein sequence ID" value="KAB7500890.1"/>
    <property type="molecule type" value="Genomic_DNA"/>
</dbReference>